<dbReference type="AlphaFoldDB" id="A0A8K0NZC5"/>
<evidence type="ECO:0000256" key="12">
    <source>
        <dbReference type="RuleBase" id="RU364008"/>
    </source>
</evidence>
<keyword evidence="8 12" id="KW-1133">Transmembrane helix</keyword>
<evidence type="ECO:0000256" key="8">
    <source>
        <dbReference type="ARBA" id="ARBA00022989"/>
    </source>
</evidence>
<keyword evidence="7 12" id="KW-0653">Protein transport</keyword>
<dbReference type="GO" id="GO:0005744">
    <property type="term" value="C:TIM23 mitochondrial import inner membrane translocase complex"/>
    <property type="evidence" value="ECO:0007669"/>
    <property type="project" value="InterPro"/>
</dbReference>
<evidence type="ECO:0000313" key="14">
    <source>
        <dbReference type="EMBL" id="KAG8227646.1"/>
    </source>
</evidence>
<reference evidence="14" key="2">
    <citation type="submission" date="2017-10" db="EMBL/GenBank/DDBJ databases">
        <title>Ladona fulva Genome sequencing and assembly.</title>
        <authorList>
            <person name="Murali S."/>
            <person name="Richards S."/>
            <person name="Bandaranaike D."/>
            <person name="Bellair M."/>
            <person name="Blankenburg K."/>
            <person name="Chao H."/>
            <person name="Dinh H."/>
            <person name="Doddapaneni H."/>
            <person name="Dugan-Rocha S."/>
            <person name="Elkadiri S."/>
            <person name="Gnanaolivu R."/>
            <person name="Hernandez B."/>
            <person name="Skinner E."/>
            <person name="Javaid M."/>
            <person name="Lee S."/>
            <person name="Li M."/>
            <person name="Ming W."/>
            <person name="Munidasa M."/>
            <person name="Muniz J."/>
            <person name="Nguyen L."/>
            <person name="Hughes D."/>
            <person name="Osuji N."/>
            <person name="Pu L.-L."/>
            <person name="Puazo M."/>
            <person name="Qu C."/>
            <person name="Quiroz J."/>
            <person name="Raj R."/>
            <person name="Weissenberger G."/>
            <person name="Xin Y."/>
            <person name="Zou X."/>
            <person name="Han Y."/>
            <person name="Worley K."/>
            <person name="Muzny D."/>
            <person name="Gibbs R."/>
        </authorList>
    </citation>
    <scope>NUCLEOTIDE SEQUENCE</scope>
    <source>
        <strain evidence="14">Sampled in the wild</strain>
    </source>
</reference>
<comment type="caution">
    <text evidence="14">The sequence shown here is derived from an EMBL/GenBank/DDBJ whole genome shotgun (WGS) entry which is preliminary data.</text>
</comment>
<evidence type="ECO:0000256" key="4">
    <source>
        <dbReference type="ARBA" id="ARBA00022448"/>
    </source>
</evidence>
<proteinExistence type="inferred from homology"/>
<evidence type="ECO:0000256" key="2">
    <source>
        <dbReference type="ARBA" id="ARBA00004448"/>
    </source>
</evidence>
<feature type="region of interest" description="Disordered" evidence="13">
    <location>
        <begin position="156"/>
        <end position="178"/>
    </location>
</feature>
<gene>
    <name evidence="14" type="ORF">J437_LFUL007842</name>
</gene>
<dbReference type="GO" id="GO:0030150">
    <property type="term" value="P:protein import into mitochondrial matrix"/>
    <property type="evidence" value="ECO:0007669"/>
    <property type="project" value="InterPro"/>
</dbReference>
<comment type="caution">
    <text evidence="12">Lacks conserved residue(s) required for the propagation of feature annotation.</text>
</comment>
<comment type="similarity">
    <text evidence="3 12">Belongs to the Tim17/Tim22/Tim23 family.</text>
</comment>
<keyword evidence="15" id="KW-1185">Reference proteome</keyword>
<evidence type="ECO:0000256" key="13">
    <source>
        <dbReference type="SAM" id="MobiDB-lite"/>
    </source>
</evidence>
<keyword evidence="6 12" id="KW-0999">Mitochondrion inner membrane</keyword>
<evidence type="ECO:0000256" key="5">
    <source>
        <dbReference type="ARBA" id="ARBA00022692"/>
    </source>
</evidence>
<dbReference type="PANTHER" id="PTHR10485">
    <property type="entry name" value="MITOCHONDRIAL IMPORT INNER MEMBRANE TRANSLOCASE SUBUNIT TIM-17"/>
    <property type="match status" value="1"/>
</dbReference>
<comment type="subcellular location">
    <subcellularLocation>
        <location evidence="2 12">Mitochondrion inner membrane</location>
        <topology evidence="2 12">Multi-pass membrane protein</topology>
    </subcellularLocation>
</comment>
<sequence length="178" mass="18774">MTTQKASLKSFTKMEEYAREPCPWRIVDDCGGAFSMGAIGGSIFHSIKGFRNAPSGMKRRLVGSLEAVKARAPVLGGNFAVWGGMFSTIDCALVRIRQKEDPWNSIASGALTGGILAARNGVPAMAGSAIIGGVLLALIEGVGILFTRITADQFMPVQPPPIDDPSQLGPRPTNAPNF</sequence>
<name>A0A8K0NZC5_LADFU</name>
<dbReference type="OrthoDB" id="2261329at2759"/>
<feature type="transmembrane region" description="Helical" evidence="12">
    <location>
        <begin position="124"/>
        <end position="146"/>
    </location>
</feature>
<evidence type="ECO:0000256" key="7">
    <source>
        <dbReference type="ARBA" id="ARBA00022927"/>
    </source>
</evidence>
<keyword evidence="4 12" id="KW-0813">Transport</keyword>
<evidence type="ECO:0000256" key="10">
    <source>
        <dbReference type="ARBA" id="ARBA00023128"/>
    </source>
</evidence>
<evidence type="ECO:0000313" key="15">
    <source>
        <dbReference type="Proteomes" id="UP000792457"/>
    </source>
</evidence>
<evidence type="ECO:0000256" key="6">
    <source>
        <dbReference type="ARBA" id="ARBA00022792"/>
    </source>
</evidence>
<dbReference type="NCBIfam" id="TIGR00980">
    <property type="entry name" value="3a0801so1tim17"/>
    <property type="match status" value="1"/>
</dbReference>
<comment type="subunit">
    <text evidence="12">Component of the TIM23 complex, at least composed of TIM23, TIM17, TIM50 and TIM21.</text>
</comment>
<dbReference type="Pfam" id="PF02466">
    <property type="entry name" value="Tim17"/>
    <property type="match status" value="1"/>
</dbReference>
<keyword evidence="9 12" id="KW-0811">Translocation</keyword>
<evidence type="ECO:0000256" key="1">
    <source>
        <dbReference type="ARBA" id="ARBA00002959"/>
    </source>
</evidence>
<reference evidence="14" key="1">
    <citation type="submission" date="2013-04" db="EMBL/GenBank/DDBJ databases">
        <authorList>
            <person name="Qu J."/>
            <person name="Murali S.C."/>
            <person name="Bandaranaike D."/>
            <person name="Bellair M."/>
            <person name="Blankenburg K."/>
            <person name="Chao H."/>
            <person name="Dinh H."/>
            <person name="Doddapaneni H."/>
            <person name="Downs B."/>
            <person name="Dugan-Rocha S."/>
            <person name="Elkadiri S."/>
            <person name="Gnanaolivu R.D."/>
            <person name="Hernandez B."/>
            <person name="Javaid M."/>
            <person name="Jayaseelan J.C."/>
            <person name="Lee S."/>
            <person name="Li M."/>
            <person name="Ming W."/>
            <person name="Munidasa M."/>
            <person name="Muniz J."/>
            <person name="Nguyen L."/>
            <person name="Ongeri F."/>
            <person name="Osuji N."/>
            <person name="Pu L.-L."/>
            <person name="Puazo M."/>
            <person name="Qu C."/>
            <person name="Quiroz J."/>
            <person name="Raj R."/>
            <person name="Weissenberger G."/>
            <person name="Xin Y."/>
            <person name="Zou X."/>
            <person name="Han Y."/>
            <person name="Richards S."/>
            <person name="Worley K."/>
            <person name="Muzny D."/>
            <person name="Gibbs R."/>
        </authorList>
    </citation>
    <scope>NUCLEOTIDE SEQUENCE</scope>
    <source>
        <strain evidence="14">Sampled in the wild</strain>
    </source>
</reference>
<evidence type="ECO:0000256" key="3">
    <source>
        <dbReference type="ARBA" id="ARBA00008444"/>
    </source>
</evidence>
<dbReference type="InterPro" id="IPR005678">
    <property type="entry name" value="Tim17"/>
</dbReference>
<accession>A0A8K0NZC5</accession>
<keyword evidence="11 12" id="KW-0472">Membrane</keyword>
<comment type="function">
    <text evidence="1 12">Essential component of the TIM23 complex, a complex that mediates the translocation of transit peptide-containing proteins across the mitochondrial inner membrane.</text>
</comment>
<keyword evidence="5 12" id="KW-0812">Transmembrane</keyword>
<keyword evidence="10 12" id="KW-0496">Mitochondrion</keyword>
<organism evidence="14 15">
    <name type="scientific">Ladona fulva</name>
    <name type="common">Scarce chaser dragonfly</name>
    <name type="synonym">Libellula fulva</name>
    <dbReference type="NCBI Taxonomy" id="123851"/>
    <lineage>
        <taxon>Eukaryota</taxon>
        <taxon>Metazoa</taxon>
        <taxon>Ecdysozoa</taxon>
        <taxon>Arthropoda</taxon>
        <taxon>Hexapoda</taxon>
        <taxon>Insecta</taxon>
        <taxon>Pterygota</taxon>
        <taxon>Palaeoptera</taxon>
        <taxon>Odonata</taxon>
        <taxon>Epiprocta</taxon>
        <taxon>Anisoptera</taxon>
        <taxon>Libelluloidea</taxon>
        <taxon>Libellulidae</taxon>
        <taxon>Ladona</taxon>
    </lineage>
</organism>
<dbReference type="PANTHER" id="PTHR10485:SF0">
    <property type="entry name" value="AT05822P-RELATED"/>
    <property type="match status" value="1"/>
</dbReference>
<dbReference type="EMBL" id="KZ308332">
    <property type="protein sequence ID" value="KAG8227646.1"/>
    <property type="molecule type" value="Genomic_DNA"/>
</dbReference>
<dbReference type="GO" id="GO:0008320">
    <property type="term" value="F:protein transmembrane transporter activity"/>
    <property type="evidence" value="ECO:0007669"/>
    <property type="project" value="InterPro"/>
</dbReference>
<evidence type="ECO:0000256" key="9">
    <source>
        <dbReference type="ARBA" id="ARBA00023010"/>
    </source>
</evidence>
<dbReference type="Proteomes" id="UP000792457">
    <property type="component" value="Unassembled WGS sequence"/>
</dbReference>
<protein>
    <recommendedName>
        <fullName evidence="12">Mitochondrial import inner membrane translocase subunit TIM17</fullName>
    </recommendedName>
</protein>
<evidence type="ECO:0000256" key="11">
    <source>
        <dbReference type="ARBA" id="ARBA00023136"/>
    </source>
</evidence>